<dbReference type="Gene3D" id="3.40.50.10740">
    <property type="entry name" value="Class I glutamine amidotransferase-like"/>
    <property type="match status" value="1"/>
</dbReference>
<accession>A0AAW5LG95</accession>
<dbReference type="GO" id="GO:0016787">
    <property type="term" value="F:hydrolase activity"/>
    <property type="evidence" value="ECO:0007669"/>
    <property type="project" value="UniProtKB-KW"/>
</dbReference>
<sequence length="343" mass="38680">MILPQKLKYGDTVAIISLSSGIAGDESIIWRTYQGIERLKSIFHLNVKVMSNTLAGSEYLYHHPEKRADDLHKALLDPEVKAIINCIGGAESIRIIPFLDQNIIKNNPKIFLGYSDITSLHMYFYKLGITTYYGPALLTDFAENVAMDQYTIDHIYKTLFTTDASHNIKNATYIRDSNVRWEKENQMIQRGYINKGEYELINGSGIVSGKLIGGCLETLNNLRGTDLFPSSSTFKDAILFIENSGSFNNTLIIEQNIRTLGYLGILKNVNGIIIGTPANGTDKEEIKNIWKKMMKEWEIEDTPVLYNASFGHNEPKCILPYSVTAEINTEQLSFTIKEKTVSN</sequence>
<dbReference type="PANTHER" id="PTHR30237:SF4">
    <property type="entry name" value="LD-CARBOXYPEPTIDASE C-TERMINAL DOMAIN-CONTAINING PROTEIN"/>
    <property type="match status" value="1"/>
</dbReference>
<gene>
    <name evidence="6" type="ORF">NQ032_09985</name>
</gene>
<organism evidence="6 7">
    <name type="scientific">Mammaliicoccus sciuri</name>
    <name type="common">Staphylococcus sciuri</name>
    <dbReference type="NCBI Taxonomy" id="1296"/>
    <lineage>
        <taxon>Bacteria</taxon>
        <taxon>Bacillati</taxon>
        <taxon>Bacillota</taxon>
        <taxon>Bacilli</taxon>
        <taxon>Bacillales</taxon>
        <taxon>Staphylococcaceae</taxon>
        <taxon>Mammaliicoccus</taxon>
    </lineage>
</organism>
<dbReference type="RefSeq" id="WP_058612074.1">
    <property type="nucleotide sequence ID" value="NZ_CP064868.1"/>
</dbReference>
<proteinExistence type="inferred from homology"/>
<feature type="active site" description="Charge relay system" evidence="3">
    <location>
        <position position="242"/>
    </location>
</feature>
<dbReference type="InterPro" id="IPR029062">
    <property type="entry name" value="Class_I_gatase-like"/>
</dbReference>
<dbReference type="SUPFAM" id="SSF141986">
    <property type="entry name" value="LD-carboxypeptidase A C-terminal domain-like"/>
    <property type="match status" value="1"/>
</dbReference>
<dbReference type="PANTHER" id="PTHR30237">
    <property type="entry name" value="MURAMOYLTETRAPEPTIDE CARBOXYPEPTIDASE"/>
    <property type="match status" value="1"/>
</dbReference>
<evidence type="ECO:0000313" key="7">
    <source>
        <dbReference type="Proteomes" id="UP001204068"/>
    </source>
</evidence>
<dbReference type="EMBL" id="JANILD010000004">
    <property type="protein sequence ID" value="MCQ9303927.1"/>
    <property type="molecule type" value="Genomic_DNA"/>
</dbReference>
<feature type="domain" description="LD-carboxypeptidase N-terminal" evidence="4">
    <location>
        <begin position="13"/>
        <end position="134"/>
    </location>
</feature>
<comment type="similarity">
    <text evidence="1">Belongs to the peptidase S66 family.</text>
</comment>
<evidence type="ECO:0000259" key="4">
    <source>
        <dbReference type="Pfam" id="PF02016"/>
    </source>
</evidence>
<dbReference type="Pfam" id="PF17676">
    <property type="entry name" value="Peptidase_S66C"/>
    <property type="match status" value="1"/>
</dbReference>
<dbReference type="CDD" id="cd07062">
    <property type="entry name" value="Peptidase_S66_mccF_like"/>
    <property type="match status" value="1"/>
</dbReference>
<dbReference type="PIRSF" id="PIRSF028757">
    <property type="entry name" value="LD-carboxypeptidase"/>
    <property type="match status" value="1"/>
</dbReference>
<dbReference type="Gene3D" id="3.50.30.60">
    <property type="entry name" value="LD-carboxypeptidase A C-terminal domain-like"/>
    <property type="match status" value="1"/>
</dbReference>
<dbReference type="Proteomes" id="UP001204068">
    <property type="component" value="Unassembled WGS sequence"/>
</dbReference>
<dbReference type="InterPro" id="IPR040449">
    <property type="entry name" value="Peptidase_S66_N"/>
</dbReference>
<dbReference type="InterPro" id="IPR027478">
    <property type="entry name" value="LdcA_N"/>
</dbReference>
<dbReference type="InterPro" id="IPR040921">
    <property type="entry name" value="Peptidase_S66C"/>
</dbReference>
<feature type="domain" description="LD-carboxypeptidase C-terminal" evidence="5">
    <location>
        <begin position="208"/>
        <end position="327"/>
    </location>
</feature>
<evidence type="ECO:0000313" key="6">
    <source>
        <dbReference type="EMBL" id="MCQ9303927.1"/>
    </source>
</evidence>
<dbReference type="Pfam" id="PF02016">
    <property type="entry name" value="Peptidase_S66"/>
    <property type="match status" value="1"/>
</dbReference>
<evidence type="ECO:0000259" key="5">
    <source>
        <dbReference type="Pfam" id="PF17676"/>
    </source>
</evidence>
<dbReference type="SUPFAM" id="SSF52317">
    <property type="entry name" value="Class I glutamine amidotransferase-like"/>
    <property type="match status" value="1"/>
</dbReference>
<dbReference type="AlphaFoldDB" id="A0AAW5LG95"/>
<feature type="active site" description="Nucleophile" evidence="3">
    <location>
        <position position="115"/>
    </location>
</feature>
<dbReference type="InterPro" id="IPR003507">
    <property type="entry name" value="S66_fam"/>
</dbReference>
<feature type="active site" description="Charge relay system" evidence="3">
    <location>
        <position position="312"/>
    </location>
</feature>
<comment type="caution">
    <text evidence="6">The sequence shown here is derived from an EMBL/GenBank/DDBJ whole genome shotgun (WGS) entry which is preliminary data.</text>
</comment>
<evidence type="ECO:0000256" key="2">
    <source>
        <dbReference type="ARBA" id="ARBA00022801"/>
    </source>
</evidence>
<keyword evidence="2" id="KW-0378">Hydrolase</keyword>
<evidence type="ECO:0000256" key="1">
    <source>
        <dbReference type="ARBA" id="ARBA00010233"/>
    </source>
</evidence>
<reference evidence="6" key="1">
    <citation type="submission" date="2022-07" db="EMBL/GenBank/DDBJ databases">
        <title>Bacterial species isolated from the porcine tonsil microbiota.</title>
        <authorList>
            <person name="Oliveira I.M.F."/>
        </authorList>
    </citation>
    <scope>NUCLEOTIDE SEQUENCE</scope>
    <source>
        <strain evidence="6">8QC2O2</strain>
    </source>
</reference>
<dbReference type="InterPro" id="IPR027461">
    <property type="entry name" value="Carboxypeptidase_A_C_sf"/>
</dbReference>
<evidence type="ECO:0000256" key="3">
    <source>
        <dbReference type="PIRSR" id="PIRSR028757-1"/>
    </source>
</evidence>
<name>A0AAW5LG95_MAMSC</name>
<protein>
    <submittedName>
        <fullName evidence="6">LD-carboxypeptidase</fullName>
    </submittedName>
</protein>